<reference evidence="8" key="1">
    <citation type="submission" date="2012-11" db="EMBL/GenBank/DDBJ databases">
        <authorList>
            <person name="Lucero-Rivera Y.E."/>
            <person name="Tovar-Ramirez D."/>
        </authorList>
    </citation>
    <scope>NUCLEOTIDE SEQUENCE [LARGE SCALE GENOMIC DNA]</scope>
    <source>
        <strain evidence="8">Araruama</strain>
    </source>
</reference>
<feature type="transmembrane region" description="Helical" evidence="6">
    <location>
        <begin position="39"/>
        <end position="62"/>
    </location>
</feature>
<dbReference type="GO" id="GO:0005886">
    <property type="term" value="C:plasma membrane"/>
    <property type="evidence" value="ECO:0007669"/>
    <property type="project" value="UniProtKB-SubCell"/>
</dbReference>
<evidence type="ECO:0000256" key="3">
    <source>
        <dbReference type="ARBA" id="ARBA00022692"/>
    </source>
</evidence>
<sequence length="219" mass="24142">MNLFDLLSIFSTSFIIALSGAMMPGPLLTATISHSTSRGMIAGPLLILGHGILELVLIIALISGLEPYVKNNTFFFVVGISGSIILVWMAYGMFRALPQLHLDWQSTGQNQQGIMVIDGILLSLANPYWSIWWASIGLGYIFHAMKFGINGVICFFVGHILADLAWYASISFAVSKGRSLLNDRLYRQIIAVCATFLMGFAGYFLYSALSVFQHLSFRN</sequence>
<keyword evidence="4 6" id="KW-1133">Transmembrane helix</keyword>
<evidence type="ECO:0000256" key="4">
    <source>
        <dbReference type="ARBA" id="ARBA00022989"/>
    </source>
</evidence>
<feature type="transmembrane region" description="Helical" evidence="6">
    <location>
        <begin position="189"/>
        <end position="212"/>
    </location>
</feature>
<proteinExistence type="predicted"/>
<dbReference type="PANTHER" id="PTHR38825:SF1">
    <property type="entry name" value="TRANSPORTER, LYSE FAMILY"/>
    <property type="match status" value="1"/>
</dbReference>
<protein>
    <submittedName>
        <fullName evidence="7">Lysine-type exporter protein (LYSE/YGGA)</fullName>
    </submittedName>
</protein>
<evidence type="ECO:0000256" key="6">
    <source>
        <dbReference type="SAM" id="Phobius"/>
    </source>
</evidence>
<comment type="caution">
    <text evidence="7">The sequence shown here is derived from an EMBL/GenBank/DDBJ whole genome shotgun (WGS) entry which is preliminary data.</text>
</comment>
<comment type="subcellular location">
    <subcellularLocation>
        <location evidence="1">Cell membrane</location>
        <topology evidence="1">Multi-pass membrane protein</topology>
    </subcellularLocation>
</comment>
<evidence type="ECO:0000256" key="5">
    <source>
        <dbReference type="ARBA" id="ARBA00023136"/>
    </source>
</evidence>
<keyword evidence="2" id="KW-1003">Cell membrane</keyword>
<evidence type="ECO:0000256" key="1">
    <source>
        <dbReference type="ARBA" id="ARBA00004651"/>
    </source>
</evidence>
<dbReference type="GO" id="GO:0006865">
    <property type="term" value="P:amino acid transport"/>
    <property type="evidence" value="ECO:0007669"/>
    <property type="project" value="InterPro"/>
</dbReference>
<feature type="transmembrane region" description="Helical" evidence="6">
    <location>
        <begin position="114"/>
        <end position="135"/>
    </location>
</feature>
<feature type="transmembrane region" description="Helical" evidence="6">
    <location>
        <begin position="74"/>
        <end position="94"/>
    </location>
</feature>
<evidence type="ECO:0000313" key="8">
    <source>
        <dbReference type="Proteomes" id="UP000189670"/>
    </source>
</evidence>
<evidence type="ECO:0000256" key="2">
    <source>
        <dbReference type="ARBA" id="ARBA00022475"/>
    </source>
</evidence>
<organism evidence="7 8">
    <name type="scientific">Candidatus Magnetoglobus multicellularis str. Araruama</name>
    <dbReference type="NCBI Taxonomy" id="890399"/>
    <lineage>
        <taxon>Bacteria</taxon>
        <taxon>Pseudomonadati</taxon>
        <taxon>Thermodesulfobacteriota</taxon>
        <taxon>Desulfobacteria</taxon>
        <taxon>Desulfobacterales</taxon>
        <taxon>Desulfobacteraceae</taxon>
        <taxon>Candidatus Magnetoglobus</taxon>
    </lineage>
</organism>
<dbReference type="Proteomes" id="UP000189670">
    <property type="component" value="Unassembled WGS sequence"/>
</dbReference>
<feature type="transmembrane region" description="Helical" evidence="6">
    <location>
        <begin position="147"/>
        <end position="169"/>
    </location>
</feature>
<accession>A0A1V1PE75</accession>
<dbReference type="Pfam" id="PF01810">
    <property type="entry name" value="LysE"/>
    <property type="match status" value="1"/>
</dbReference>
<dbReference type="AlphaFoldDB" id="A0A1V1PE75"/>
<dbReference type="EMBL" id="ATBP01000079">
    <property type="protein sequence ID" value="ETR73212.1"/>
    <property type="molecule type" value="Genomic_DNA"/>
</dbReference>
<keyword evidence="3 6" id="KW-0812">Transmembrane</keyword>
<name>A0A1V1PE75_9BACT</name>
<gene>
    <name evidence="7" type="ORF">OMM_01125</name>
</gene>
<evidence type="ECO:0000313" key="7">
    <source>
        <dbReference type="EMBL" id="ETR73212.1"/>
    </source>
</evidence>
<dbReference type="InterPro" id="IPR001123">
    <property type="entry name" value="LeuE-type"/>
</dbReference>
<keyword evidence="5 6" id="KW-0472">Membrane</keyword>
<dbReference type="PANTHER" id="PTHR38825">
    <property type="entry name" value="LYSINE EXPORTER PROTEIN (LYSE/YGGA)"/>
    <property type="match status" value="1"/>
</dbReference>